<keyword evidence="2" id="KW-1185">Reference proteome</keyword>
<accession>A0A6I8U383</accession>
<dbReference type="EnsemblMetazoa" id="AAEL023083-RA">
    <property type="protein sequence ID" value="AAEL023083-PA"/>
    <property type="gene ID" value="AAEL023083"/>
</dbReference>
<reference evidence="1" key="2">
    <citation type="submission" date="2020-05" db="UniProtKB">
        <authorList>
            <consortium name="EnsemblMetazoa"/>
        </authorList>
    </citation>
    <scope>IDENTIFICATION</scope>
    <source>
        <strain evidence="1">LVP_AGWG</strain>
    </source>
</reference>
<gene>
    <name evidence="1" type="primary">110675454</name>
</gene>
<organism evidence="1 2">
    <name type="scientific">Aedes aegypti</name>
    <name type="common">Yellowfever mosquito</name>
    <name type="synonym">Culex aegypti</name>
    <dbReference type="NCBI Taxonomy" id="7159"/>
    <lineage>
        <taxon>Eukaryota</taxon>
        <taxon>Metazoa</taxon>
        <taxon>Ecdysozoa</taxon>
        <taxon>Arthropoda</taxon>
        <taxon>Hexapoda</taxon>
        <taxon>Insecta</taxon>
        <taxon>Pterygota</taxon>
        <taxon>Neoptera</taxon>
        <taxon>Endopterygota</taxon>
        <taxon>Diptera</taxon>
        <taxon>Nematocera</taxon>
        <taxon>Culicoidea</taxon>
        <taxon>Culicidae</taxon>
        <taxon>Culicinae</taxon>
        <taxon>Aedini</taxon>
        <taxon>Aedes</taxon>
        <taxon>Stegomyia</taxon>
    </lineage>
</organism>
<reference evidence="1 2" key="1">
    <citation type="submission" date="2017-06" db="EMBL/GenBank/DDBJ databases">
        <title>Aedes aegypti genome working group (AGWG) sequencing and assembly.</title>
        <authorList>
            <consortium name="Aedes aegypti Genome Working Group (AGWG)"/>
            <person name="Matthews B.J."/>
        </authorList>
    </citation>
    <scope>NUCLEOTIDE SEQUENCE [LARGE SCALE GENOMIC DNA]</scope>
    <source>
        <strain evidence="1 2">LVP_AGWG</strain>
    </source>
</reference>
<evidence type="ECO:0000313" key="2">
    <source>
        <dbReference type="Proteomes" id="UP000008820"/>
    </source>
</evidence>
<sequence length="284" mass="32199">MKLWLTVVCVLGFLSGGVFTMYTSISIGSQGLNSISASLKSIGTVMNAFYKNLNNARNKVIPKLDSLAEYVNATYKSLNDSYGATQPNMVNVMSNLEWFSRQFYYGEQQVNWAIGNDLSHLNYELQQTMDQMMQNYNNLLNSYAYQQNSEACAVQYASVVASVPDQLAKFGTCLQTEVDTVPTVVAPLQEILNLVKSDFVSLTKQLKICATTSTNCINEYFNNIYMEINNINMELYMASSLLQFYQYDAMYRNQLCGELVKYNVQDITNTLMQQFSQCMYPPMP</sequence>
<name>A0A6I8U383_AEDAE</name>
<dbReference type="OrthoDB" id="7763457at2759"/>
<protein>
    <submittedName>
        <fullName evidence="1">Uncharacterized protein</fullName>
    </submittedName>
</protein>
<dbReference type="AlphaFoldDB" id="A0A6I8U383"/>
<dbReference type="Proteomes" id="UP000008820">
    <property type="component" value="Chromosome 2"/>
</dbReference>
<evidence type="ECO:0000313" key="1">
    <source>
        <dbReference type="EnsemblMetazoa" id="AAEL023083-PA"/>
    </source>
</evidence>
<proteinExistence type="predicted"/>
<dbReference type="InParanoid" id="A0A6I8U383"/>